<protein>
    <submittedName>
        <fullName evidence="1">Uncharacterized protein</fullName>
    </submittedName>
</protein>
<proteinExistence type="predicted"/>
<dbReference type="Proteomes" id="UP001148838">
    <property type="component" value="Unassembled WGS sequence"/>
</dbReference>
<name>A0ABQ8S5U3_PERAM</name>
<reference evidence="1 2" key="1">
    <citation type="journal article" date="2022" name="Allergy">
        <title>Genome assembly and annotation of Periplaneta americana reveal a comprehensive cockroach allergen profile.</title>
        <authorList>
            <person name="Wang L."/>
            <person name="Xiong Q."/>
            <person name="Saelim N."/>
            <person name="Wang L."/>
            <person name="Nong W."/>
            <person name="Wan A.T."/>
            <person name="Shi M."/>
            <person name="Liu X."/>
            <person name="Cao Q."/>
            <person name="Hui J.H.L."/>
            <person name="Sookrung N."/>
            <person name="Leung T.F."/>
            <person name="Tungtrongchitr A."/>
            <person name="Tsui S.K.W."/>
        </authorList>
    </citation>
    <scope>NUCLEOTIDE SEQUENCE [LARGE SCALE GENOMIC DNA]</scope>
    <source>
        <strain evidence="1">PWHHKU_190912</strain>
    </source>
</reference>
<keyword evidence="2" id="KW-1185">Reference proteome</keyword>
<evidence type="ECO:0000313" key="1">
    <source>
        <dbReference type="EMBL" id="KAJ4429215.1"/>
    </source>
</evidence>
<evidence type="ECO:0000313" key="2">
    <source>
        <dbReference type="Proteomes" id="UP001148838"/>
    </source>
</evidence>
<dbReference type="EMBL" id="JAJSOF020000036">
    <property type="protein sequence ID" value="KAJ4429215.1"/>
    <property type="molecule type" value="Genomic_DNA"/>
</dbReference>
<comment type="caution">
    <text evidence="1">The sequence shown here is derived from an EMBL/GenBank/DDBJ whole genome shotgun (WGS) entry which is preliminary data.</text>
</comment>
<gene>
    <name evidence="1" type="ORF">ANN_26218</name>
</gene>
<organism evidence="1 2">
    <name type="scientific">Periplaneta americana</name>
    <name type="common">American cockroach</name>
    <name type="synonym">Blatta americana</name>
    <dbReference type="NCBI Taxonomy" id="6978"/>
    <lineage>
        <taxon>Eukaryota</taxon>
        <taxon>Metazoa</taxon>
        <taxon>Ecdysozoa</taxon>
        <taxon>Arthropoda</taxon>
        <taxon>Hexapoda</taxon>
        <taxon>Insecta</taxon>
        <taxon>Pterygota</taxon>
        <taxon>Neoptera</taxon>
        <taxon>Polyneoptera</taxon>
        <taxon>Dictyoptera</taxon>
        <taxon>Blattodea</taxon>
        <taxon>Blattoidea</taxon>
        <taxon>Blattidae</taxon>
        <taxon>Blattinae</taxon>
        <taxon>Periplaneta</taxon>
    </lineage>
</organism>
<accession>A0ABQ8S5U3</accession>
<sequence>MLERVWQRWDHRLIGSDLVLGREFYATEIETKEKKKPHFLMYKDGVGIIIELKYMPDDNQRNSAYAGLKQILEQRYYSLLSSEEYFVKPATGYLLIGLSFNANLQVSMYSLQNKVPKTFADLCENGKVLRKQEIEALLGVADVIS</sequence>